<dbReference type="AlphaFoldDB" id="A0ABD2I0C3"/>
<dbReference type="EMBL" id="JBICBT010001362">
    <property type="protein sequence ID" value="KAL3071267.1"/>
    <property type="molecule type" value="Genomic_DNA"/>
</dbReference>
<keyword evidence="1" id="KW-0175">Coiled coil</keyword>
<name>A0ABD2I0C3_9BILA</name>
<protein>
    <submittedName>
        <fullName evidence="2">Uncharacterized protein</fullName>
    </submittedName>
</protein>
<comment type="caution">
    <text evidence="2">The sequence shown here is derived from an EMBL/GenBank/DDBJ whole genome shotgun (WGS) entry which is preliminary data.</text>
</comment>
<feature type="coiled-coil region" evidence="1">
    <location>
        <begin position="75"/>
        <end position="130"/>
    </location>
</feature>
<evidence type="ECO:0000256" key="1">
    <source>
        <dbReference type="SAM" id="Coils"/>
    </source>
</evidence>
<organism evidence="2 3">
    <name type="scientific">Heterodera trifolii</name>
    <dbReference type="NCBI Taxonomy" id="157864"/>
    <lineage>
        <taxon>Eukaryota</taxon>
        <taxon>Metazoa</taxon>
        <taxon>Ecdysozoa</taxon>
        <taxon>Nematoda</taxon>
        <taxon>Chromadorea</taxon>
        <taxon>Rhabditida</taxon>
        <taxon>Tylenchina</taxon>
        <taxon>Tylenchomorpha</taxon>
        <taxon>Tylenchoidea</taxon>
        <taxon>Heteroderidae</taxon>
        <taxon>Heteroderinae</taxon>
        <taxon>Heterodera</taxon>
    </lineage>
</organism>
<evidence type="ECO:0000313" key="2">
    <source>
        <dbReference type="EMBL" id="KAL3071267.1"/>
    </source>
</evidence>
<keyword evidence="3" id="KW-1185">Reference proteome</keyword>
<dbReference type="Proteomes" id="UP001620626">
    <property type="component" value="Unassembled WGS sequence"/>
</dbReference>
<evidence type="ECO:0000313" key="3">
    <source>
        <dbReference type="Proteomes" id="UP001620626"/>
    </source>
</evidence>
<proteinExistence type="predicted"/>
<accession>A0ABD2I0C3</accession>
<gene>
    <name evidence="2" type="ORF">niasHT_036083</name>
</gene>
<sequence>MLTENGIDTAKYEKYAKLGKYQENTEELCQEFFIKNGDQEIIQNVLWNIPRYELALNFEFNERKEEKNGKKPKEIGKTKEEIEKKTKEIGKTKEEIEKKTKEIGQLEEELKQKREEADKLAKKILKMFEEKKKVYENVKDEAATSADAN</sequence>
<reference evidence="2 3" key="1">
    <citation type="submission" date="2024-10" db="EMBL/GenBank/DDBJ databases">
        <authorList>
            <person name="Kim D."/>
        </authorList>
    </citation>
    <scope>NUCLEOTIDE SEQUENCE [LARGE SCALE GENOMIC DNA]</scope>
    <source>
        <strain evidence="2">BH-2024</strain>
    </source>
</reference>